<dbReference type="KEGG" id="tet:TTHERM_00312640"/>
<dbReference type="Gene3D" id="2.130.10.10">
    <property type="entry name" value="YVTN repeat-like/Quinoprotein amine dehydrogenase"/>
    <property type="match status" value="1"/>
</dbReference>
<dbReference type="GeneID" id="7843003"/>
<dbReference type="STRING" id="312017.Q22KL7"/>
<dbReference type="Pfam" id="PF00400">
    <property type="entry name" value="WD40"/>
    <property type="match status" value="3"/>
</dbReference>
<dbReference type="Proteomes" id="UP000009168">
    <property type="component" value="Unassembled WGS sequence"/>
</dbReference>
<feature type="compositionally biased region" description="Polar residues" evidence="4">
    <location>
        <begin position="118"/>
        <end position="136"/>
    </location>
</feature>
<keyword evidence="2" id="KW-0677">Repeat</keyword>
<name>Q22KL7_TETTS</name>
<evidence type="ECO:0000256" key="3">
    <source>
        <dbReference type="PROSITE-ProRule" id="PRU00221"/>
    </source>
</evidence>
<dbReference type="PANTHER" id="PTHR19848">
    <property type="entry name" value="WD40 REPEAT PROTEIN"/>
    <property type="match status" value="1"/>
</dbReference>
<feature type="region of interest" description="Disordered" evidence="4">
    <location>
        <begin position="118"/>
        <end position="137"/>
    </location>
</feature>
<gene>
    <name evidence="5" type="ORF">TTHERM_00312640</name>
</gene>
<dbReference type="InterPro" id="IPR001680">
    <property type="entry name" value="WD40_rpt"/>
</dbReference>
<dbReference type="OrthoDB" id="400at2759"/>
<evidence type="ECO:0000256" key="1">
    <source>
        <dbReference type="ARBA" id="ARBA00022574"/>
    </source>
</evidence>
<dbReference type="AlphaFoldDB" id="Q22KL7"/>
<feature type="repeat" description="WD" evidence="3">
    <location>
        <begin position="394"/>
        <end position="415"/>
    </location>
</feature>
<reference evidence="6" key="1">
    <citation type="journal article" date="2006" name="PLoS Biol.">
        <title>Macronuclear genome sequence of the ciliate Tetrahymena thermophila, a model eukaryote.</title>
        <authorList>
            <person name="Eisen J.A."/>
            <person name="Coyne R.S."/>
            <person name="Wu M."/>
            <person name="Wu D."/>
            <person name="Thiagarajan M."/>
            <person name="Wortman J.R."/>
            <person name="Badger J.H."/>
            <person name="Ren Q."/>
            <person name="Amedeo P."/>
            <person name="Jones K.M."/>
            <person name="Tallon L.J."/>
            <person name="Delcher A.L."/>
            <person name="Salzberg S.L."/>
            <person name="Silva J.C."/>
            <person name="Haas B.J."/>
            <person name="Majoros W.H."/>
            <person name="Farzad M."/>
            <person name="Carlton J.M."/>
            <person name="Smith R.K. Jr."/>
            <person name="Garg J."/>
            <person name="Pearlman R.E."/>
            <person name="Karrer K.M."/>
            <person name="Sun L."/>
            <person name="Manning G."/>
            <person name="Elde N.C."/>
            <person name="Turkewitz A.P."/>
            <person name="Asai D.J."/>
            <person name="Wilkes D.E."/>
            <person name="Wang Y."/>
            <person name="Cai H."/>
            <person name="Collins K."/>
            <person name="Stewart B.A."/>
            <person name="Lee S.R."/>
            <person name="Wilamowska K."/>
            <person name="Weinberg Z."/>
            <person name="Ruzzo W.L."/>
            <person name="Wloga D."/>
            <person name="Gaertig J."/>
            <person name="Frankel J."/>
            <person name="Tsao C.-C."/>
            <person name="Gorovsky M.A."/>
            <person name="Keeling P.J."/>
            <person name="Waller R.F."/>
            <person name="Patron N.J."/>
            <person name="Cherry J.M."/>
            <person name="Stover N.A."/>
            <person name="Krieger C.J."/>
            <person name="del Toro C."/>
            <person name="Ryder H.F."/>
            <person name="Williamson S.C."/>
            <person name="Barbeau R.A."/>
            <person name="Hamilton E.P."/>
            <person name="Orias E."/>
        </authorList>
    </citation>
    <scope>NUCLEOTIDE SEQUENCE [LARGE SCALE GENOMIC DNA]</scope>
    <source>
        <strain evidence="6">SB210</strain>
    </source>
</reference>
<evidence type="ECO:0000313" key="5">
    <source>
        <dbReference type="EMBL" id="EAR85782.2"/>
    </source>
</evidence>
<keyword evidence="1 3" id="KW-0853">WD repeat</keyword>
<sequence length="674" mass="77976">MKQSIARNQEEQGFYLQYDRCIKQHHSSPKIFICVDDSCKNKSLLCHYCINDSFHNYTNINQQNCVPENQKMNHKGHKVIPIEEYISTFHSIYYNQKVKQPTALNDFFNLTQTTEFSQQQQQPARGNNSPSSFQSSDWKDSFQQKYINYLKCIRNQIMDIYQFVEEQIQQAEKITNHCFNNLQSYEKKLQECYNQFEKKNEAVSSEVVQQFVNNSFHFLIDNQSRLKDQANGGGFVELQEYSQGDQTFQVMTQKDIQMKIIQQFNHIKKISDYFFTLSNEIRKKFRNGLISAPFYESPIIQKNQNQSNQLSAEDILMKFSNNQFFASKHIESTQQVSQIGQQNIAPSSSSFSNFANSQNSPENLFSARTAQYKISDIHSKSIWRVLHLYKAVCASCSSDGTIKIWDLKTQKIIKIFNSFNDAVNDLVYIPKQKLLISVSGDNKIRVFSLINYKCIRIIEGHLNAIYTCHYDQYNNLLLTAGREEEVYGWNILTGQKVFKTKSIQRSIYSLQSVSCKDSFLCGDEGGSLSVFSYSRPQVCRSQTIHSKTIYSIKVLKLQGGNNSRDIQFVTSSADGFIKISSFETLEILNQIKLNSFIYDISIHMNRIFAQVGKTSNLAIIGLVQQRGNIEITTKMITLSNPNKVRCLQIIKDQNIILYESTQNDINYDINIEQF</sequence>
<dbReference type="InParanoid" id="Q22KL7"/>
<dbReference type="InterPro" id="IPR015943">
    <property type="entry name" value="WD40/YVTN_repeat-like_dom_sf"/>
</dbReference>
<accession>Q22KL7</accession>
<dbReference type="PANTHER" id="PTHR19848:SF8">
    <property type="entry name" value="F-BOX AND WD REPEAT DOMAIN CONTAINING 7"/>
    <property type="match status" value="1"/>
</dbReference>
<proteinExistence type="predicted"/>
<dbReference type="eggNOG" id="KOG0295">
    <property type="taxonomic scope" value="Eukaryota"/>
</dbReference>
<dbReference type="RefSeq" id="XP_001033445.2">
    <property type="nucleotide sequence ID" value="XM_001033445.3"/>
</dbReference>
<protein>
    <submittedName>
        <fullName evidence="5">WD domain, G-beta repeat protein</fullName>
    </submittedName>
</protein>
<dbReference type="PROSITE" id="PS50082">
    <property type="entry name" value="WD_REPEATS_2"/>
    <property type="match status" value="2"/>
</dbReference>
<evidence type="ECO:0000256" key="2">
    <source>
        <dbReference type="ARBA" id="ARBA00022737"/>
    </source>
</evidence>
<organism evidence="5 6">
    <name type="scientific">Tetrahymena thermophila (strain SB210)</name>
    <dbReference type="NCBI Taxonomy" id="312017"/>
    <lineage>
        <taxon>Eukaryota</taxon>
        <taxon>Sar</taxon>
        <taxon>Alveolata</taxon>
        <taxon>Ciliophora</taxon>
        <taxon>Intramacronucleata</taxon>
        <taxon>Oligohymenophorea</taxon>
        <taxon>Hymenostomatida</taxon>
        <taxon>Tetrahymenina</taxon>
        <taxon>Tetrahymenidae</taxon>
        <taxon>Tetrahymena</taxon>
    </lineage>
</organism>
<dbReference type="EMBL" id="GG662498">
    <property type="protein sequence ID" value="EAR85782.2"/>
    <property type="molecule type" value="Genomic_DNA"/>
</dbReference>
<dbReference type="InterPro" id="IPR036322">
    <property type="entry name" value="WD40_repeat_dom_sf"/>
</dbReference>
<evidence type="ECO:0000256" key="4">
    <source>
        <dbReference type="SAM" id="MobiDB-lite"/>
    </source>
</evidence>
<dbReference type="SMART" id="SM00320">
    <property type="entry name" value="WD40"/>
    <property type="match status" value="5"/>
</dbReference>
<keyword evidence="6" id="KW-1185">Reference proteome</keyword>
<evidence type="ECO:0000313" key="6">
    <source>
        <dbReference type="Proteomes" id="UP000009168"/>
    </source>
</evidence>
<feature type="repeat" description="WD" evidence="3">
    <location>
        <begin position="458"/>
        <end position="499"/>
    </location>
</feature>
<dbReference type="HOGENOM" id="CLU_414210_0_0_1"/>
<dbReference type="SUPFAM" id="SSF50978">
    <property type="entry name" value="WD40 repeat-like"/>
    <property type="match status" value="1"/>
</dbReference>